<reference evidence="1" key="1">
    <citation type="journal article" date="2021" name="Proc. Natl. Acad. Sci. U.S.A.">
        <title>A Catalog of Tens of Thousands of Viruses from Human Metagenomes Reveals Hidden Associations with Chronic Diseases.</title>
        <authorList>
            <person name="Tisza M.J."/>
            <person name="Buck C.B."/>
        </authorList>
    </citation>
    <scope>NUCLEOTIDE SEQUENCE</scope>
    <source>
        <strain evidence="1">CtmpG14</strain>
    </source>
</reference>
<name>A0A8S5PCX9_9CAUD</name>
<evidence type="ECO:0000313" key="1">
    <source>
        <dbReference type="EMBL" id="DAE04233.1"/>
    </source>
</evidence>
<dbReference type="EMBL" id="BK015384">
    <property type="protein sequence ID" value="DAE04233.1"/>
    <property type="molecule type" value="Genomic_DNA"/>
</dbReference>
<protein>
    <submittedName>
        <fullName evidence="1">Uncharacterized protein</fullName>
    </submittedName>
</protein>
<organism evidence="1">
    <name type="scientific">Siphoviridae sp. ctmpG14</name>
    <dbReference type="NCBI Taxonomy" id="2825654"/>
    <lineage>
        <taxon>Viruses</taxon>
        <taxon>Duplodnaviria</taxon>
        <taxon>Heunggongvirae</taxon>
        <taxon>Uroviricota</taxon>
        <taxon>Caudoviricetes</taxon>
    </lineage>
</organism>
<accession>A0A8S5PCX9</accession>
<sequence length="148" mass="17169">MLINKELTIKLSEELKAQFFEIAKFTKDHEFLLEGDFGCIDDTISFQRCNVVYNIDCLSGLLAYGESKYLPFENSKIAVVKFAVLNDNEKITRDGVNIWEIFNTAVYADNCIDIVSNEYYDQLIFDLSIPRHLELYNKFIIEALRFIG</sequence>
<proteinExistence type="predicted"/>